<evidence type="ECO:0000313" key="6">
    <source>
        <dbReference type="EMBL" id="GMG25041.1"/>
    </source>
</evidence>
<proteinExistence type="predicted"/>
<evidence type="ECO:0000256" key="5">
    <source>
        <dbReference type="ARBA" id="ARBA00023136"/>
    </source>
</evidence>
<keyword evidence="2" id="KW-0812">Transmembrane</keyword>
<accession>A0A9W6YWM4</accession>
<keyword evidence="4" id="KW-0496">Mitochondrion</keyword>
<dbReference type="PANTHER" id="PTHR28234">
    <property type="entry name" value="NUCLEAR CONTROL OF ATPASE PROTEIN 2"/>
    <property type="match status" value="1"/>
</dbReference>
<keyword evidence="7" id="KW-1185">Reference proteome</keyword>
<dbReference type="Proteomes" id="UP001165063">
    <property type="component" value="Unassembled WGS sequence"/>
</dbReference>
<comment type="caution">
    <text evidence="6">The sequence shown here is derived from an EMBL/GenBank/DDBJ whole genome shotgun (WGS) entry which is preliminary data.</text>
</comment>
<evidence type="ECO:0000256" key="3">
    <source>
        <dbReference type="ARBA" id="ARBA00022989"/>
    </source>
</evidence>
<dbReference type="GO" id="GO:0005741">
    <property type="term" value="C:mitochondrial outer membrane"/>
    <property type="evidence" value="ECO:0007669"/>
    <property type="project" value="TreeGrafter"/>
</dbReference>
<dbReference type="Pfam" id="PF08637">
    <property type="entry name" value="NCA2"/>
    <property type="match status" value="1"/>
</dbReference>
<reference evidence="6" key="1">
    <citation type="submission" date="2023-04" db="EMBL/GenBank/DDBJ databases">
        <title>Ambrosiozyma monospora NBRC 1965.</title>
        <authorList>
            <person name="Ichikawa N."/>
            <person name="Sato H."/>
            <person name="Tonouchi N."/>
        </authorList>
    </citation>
    <scope>NUCLEOTIDE SEQUENCE</scope>
    <source>
        <strain evidence="6">NBRC 1965</strain>
    </source>
</reference>
<evidence type="ECO:0000313" key="7">
    <source>
        <dbReference type="Proteomes" id="UP001165063"/>
    </source>
</evidence>
<keyword evidence="3" id="KW-1133">Transmembrane helix</keyword>
<dbReference type="InterPro" id="IPR013946">
    <property type="entry name" value="NCA2-like"/>
</dbReference>
<evidence type="ECO:0000256" key="2">
    <source>
        <dbReference type="ARBA" id="ARBA00022692"/>
    </source>
</evidence>
<dbReference type="PANTHER" id="PTHR28234:SF1">
    <property type="entry name" value="NUCLEAR CONTROL OF ATPASE PROTEIN 2"/>
    <property type="match status" value="1"/>
</dbReference>
<gene>
    <name evidence="6" type="ORF">Amon01_000304100</name>
</gene>
<dbReference type="AlphaFoldDB" id="A0A9W6YWM4"/>
<dbReference type="EMBL" id="BSXU01001214">
    <property type="protein sequence ID" value="GMG25041.1"/>
    <property type="molecule type" value="Genomic_DNA"/>
</dbReference>
<keyword evidence="5" id="KW-0472">Membrane</keyword>
<evidence type="ECO:0000256" key="4">
    <source>
        <dbReference type="ARBA" id="ARBA00023128"/>
    </source>
</evidence>
<organism evidence="6 7">
    <name type="scientific">Ambrosiozyma monospora</name>
    <name type="common">Yeast</name>
    <name type="synonym">Endomycopsis monosporus</name>
    <dbReference type="NCBI Taxonomy" id="43982"/>
    <lineage>
        <taxon>Eukaryota</taxon>
        <taxon>Fungi</taxon>
        <taxon>Dikarya</taxon>
        <taxon>Ascomycota</taxon>
        <taxon>Saccharomycotina</taxon>
        <taxon>Pichiomycetes</taxon>
        <taxon>Pichiales</taxon>
        <taxon>Pichiaceae</taxon>
        <taxon>Ambrosiozyma</taxon>
    </lineage>
</organism>
<name>A0A9W6YWM4_AMBMO</name>
<evidence type="ECO:0000256" key="1">
    <source>
        <dbReference type="ARBA" id="ARBA00004225"/>
    </source>
</evidence>
<protein>
    <submittedName>
        <fullName evidence="6">Unnamed protein product</fullName>
    </submittedName>
</protein>
<sequence length="513" mass="57442">MRFLTDSLVSNTKQLLKSPTSFLIEKQRLSNNSVKLFINATVGLPFYHSTTELKLKRGKLVHLQEQNVKRLGLLLSELPTFSITNANIEMKSIHSLINKLSLAFVNLESFDDLTTTLEPTASSQSQQLIDSFQKLNTLYNKLLPNYKTQIHVQRTTNKQPHKLTKNWLLITLFVLYGPTITTTIFSNRNTIYNWVQLNLVQTTIGFYQNWIVDPLNNILKTIRHDDESQIAIMSQASLDADLASLERMVVEYSLDHPDSLDSLIVSTSSPSPSTSSVSVSSSASSSALTETDLIQTLKTQIKQGNIQTIMQQHEQNLHHPIITLLNGQMLRNLLIQIQKLKVDGSVAMHGIDKILKSQELVFGFVAASPAFVVLWYAGGVMRGLIRGSGSGLRGVLFGFGSVREGKVGVLKSLNCVERLIDLRIITISEASGRVGTAGVDGEGEVEVEVGKDYHTEGLLYLELINLKKLGLLILPTNLRSSWISDLNDLNCFDYQLKKLTLNRLWNTYGYYFR</sequence>
<comment type="subcellular location">
    <subcellularLocation>
        <location evidence="1">Mitochondrion membrane</location>
        <topology evidence="1">Multi-pass membrane protein</topology>
    </subcellularLocation>
</comment>
<dbReference type="OrthoDB" id="413313at2759"/>